<comment type="domain">
    <text evidence="5">The PRC barrel domain binds ribosomal protein uS19.</text>
</comment>
<dbReference type="InterPro" id="IPR056792">
    <property type="entry name" value="PRC_RimM"/>
</dbReference>
<sequence>MVQHRERERAEVPEGMVRLARIGKPHALRGEVTVQLHTDDPDGRLGIGAVLQTAPTEEGPLTVSSHRVHQGITLLGFEEVPDRTAAERMRGVVLVGPSESEQTDDEGYYPAELEGLEVVDAAGEPLGTVVTLHLRPAQDILEIRLPGGHQPLVPFVEELVPTIDLEAGRVTVTAPAGLLEPLD</sequence>
<dbReference type="GO" id="GO:0042274">
    <property type="term" value="P:ribosomal small subunit biogenesis"/>
    <property type="evidence" value="ECO:0007669"/>
    <property type="project" value="UniProtKB-UniRule"/>
</dbReference>
<dbReference type="Proteomes" id="UP000198122">
    <property type="component" value="Unassembled WGS sequence"/>
</dbReference>
<dbReference type="InterPro" id="IPR002676">
    <property type="entry name" value="RimM_N"/>
</dbReference>
<keyword evidence="4 5" id="KW-0143">Chaperone</keyword>
<dbReference type="NCBIfam" id="TIGR02273">
    <property type="entry name" value="16S_RimM"/>
    <property type="match status" value="1"/>
</dbReference>
<feature type="domain" description="RimM N-terminal" evidence="6">
    <location>
        <begin position="19"/>
        <end position="97"/>
    </location>
</feature>
<reference evidence="8 9" key="1">
    <citation type="submission" date="2017-06" db="EMBL/GenBank/DDBJ databases">
        <authorList>
            <person name="Kim H.J."/>
            <person name="Triplett B.A."/>
        </authorList>
    </citation>
    <scope>NUCLEOTIDE SEQUENCE [LARGE SCALE GENOMIC DNA]</scope>
    <source>
        <strain evidence="8 9">DSM 22179</strain>
    </source>
</reference>
<comment type="similarity">
    <text evidence="5">Belongs to the RimM family.</text>
</comment>
<dbReference type="RefSeq" id="WP_234994368.1">
    <property type="nucleotide sequence ID" value="NZ_FYEZ01000002.1"/>
</dbReference>
<evidence type="ECO:0000256" key="1">
    <source>
        <dbReference type="ARBA" id="ARBA00022490"/>
    </source>
</evidence>
<evidence type="ECO:0000259" key="7">
    <source>
        <dbReference type="Pfam" id="PF24986"/>
    </source>
</evidence>
<evidence type="ECO:0000259" key="6">
    <source>
        <dbReference type="Pfam" id="PF01782"/>
    </source>
</evidence>
<organism evidence="8 9">
    <name type="scientific">Kytococcus aerolatus</name>
    <dbReference type="NCBI Taxonomy" id="592308"/>
    <lineage>
        <taxon>Bacteria</taxon>
        <taxon>Bacillati</taxon>
        <taxon>Actinomycetota</taxon>
        <taxon>Actinomycetes</taxon>
        <taxon>Micrococcales</taxon>
        <taxon>Kytococcaceae</taxon>
        <taxon>Kytococcus</taxon>
    </lineage>
</organism>
<gene>
    <name evidence="5" type="primary">rimM</name>
    <name evidence="8" type="ORF">SAMN05445756_1758</name>
</gene>
<dbReference type="PANTHER" id="PTHR33692">
    <property type="entry name" value="RIBOSOME MATURATION FACTOR RIMM"/>
    <property type="match status" value="1"/>
</dbReference>
<evidence type="ECO:0000256" key="2">
    <source>
        <dbReference type="ARBA" id="ARBA00022517"/>
    </source>
</evidence>
<comment type="subunit">
    <text evidence="5">Binds ribosomal protein uS19.</text>
</comment>
<evidence type="ECO:0000313" key="9">
    <source>
        <dbReference type="Proteomes" id="UP000198122"/>
    </source>
</evidence>
<comment type="function">
    <text evidence="5">An accessory protein needed during the final step in the assembly of 30S ribosomal subunit, possibly for assembly of the head region. Essential for efficient processing of 16S rRNA. May be needed both before and after RbfA during the maturation of 16S rRNA. It has affinity for free ribosomal 30S subunits but not for 70S ribosomes.</text>
</comment>
<protein>
    <recommendedName>
        <fullName evidence="5">Ribosome maturation factor RimM</fullName>
    </recommendedName>
</protein>
<dbReference type="Gene3D" id="2.30.30.240">
    <property type="entry name" value="PRC-barrel domain"/>
    <property type="match status" value="1"/>
</dbReference>
<dbReference type="InterPro" id="IPR011033">
    <property type="entry name" value="PRC_barrel-like_sf"/>
</dbReference>
<dbReference type="InterPro" id="IPR036976">
    <property type="entry name" value="RimM_N_sf"/>
</dbReference>
<dbReference type="InterPro" id="IPR011961">
    <property type="entry name" value="RimM"/>
</dbReference>
<dbReference type="SUPFAM" id="SSF50346">
    <property type="entry name" value="PRC-barrel domain"/>
    <property type="match status" value="1"/>
</dbReference>
<keyword evidence="3 5" id="KW-0698">rRNA processing</keyword>
<dbReference type="GO" id="GO:0005840">
    <property type="term" value="C:ribosome"/>
    <property type="evidence" value="ECO:0007669"/>
    <property type="project" value="InterPro"/>
</dbReference>
<proteinExistence type="inferred from homology"/>
<keyword evidence="2 5" id="KW-0690">Ribosome biogenesis</keyword>
<dbReference type="GO" id="GO:0006364">
    <property type="term" value="P:rRNA processing"/>
    <property type="evidence" value="ECO:0007669"/>
    <property type="project" value="UniProtKB-UniRule"/>
</dbReference>
<keyword evidence="9" id="KW-1185">Reference proteome</keyword>
<keyword evidence="1 5" id="KW-0963">Cytoplasm</keyword>
<dbReference type="InterPro" id="IPR009000">
    <property type="entry name" value="Transl_B-barrel_sf"/>
</dbReference>
<dbReference type="GO" id="GO:0005737">
    <property type="term" value="C:cytoplasm"/>
    <property type="evidence" value="ECO:0007669"/>
    <property type="project" value="UniProtKB-SubCell"/>
</dbReference>
<dbReference type="AlphaFoldDB" id="A0A212U222"/>
<dbReference type="SUPFAM" id="SSF50447">
    <property type="entry name" value="Translation proteins"/>
    <property type="match status" value="1"/>
</dbReference>
<evidence type="ECO:0000256" key="3">
    <source>
        <dbReference type="ARBA" id="ARBA00022552"/>
    </source>
</evidence>
<dbReference type="Gene3D" id="2.40.30.60">
    <property type="entry name" value="RimM"/>
    <property type="match status" value="1"/>
</dbReference>
<name>A0A212U222_9MICO</name>
<dbReference type="Pfam" id="PF24986">
    <property type="entry name" value="PRC_RimM"/>
    <property type="match status" value="1"/>
</dbReference>
<evidence type="ECO:0000256" key="5">
    <source>
        <dbReference type="HAMAP-Rule" id="MF_00014"/>
    </source>
</evidence>
<dbReference type="GO" id="GO:0043022">
    <property type="term" value="F:ribosome binding"/>
    <property type="evidence" value="ECO:0007669"/>
    <property type="project" value="InterPro"/>
</dbReference>
<feature type="domain" description="Ribosome maturation factor RimM PRC barrel" evidence="7">
    <location>
        <begin position="112"/>
        <end position="178"/>
    </location>
</feature>
<accession>A0A212U222</accession>
<comment type="subcellular location">
    <subcellularLocation>
        <location evidence="5">Cytoplasm</location>
    </subcellularLocation>
</comment>
<dbReference type="PANTHER" id="PTHR33692:SF1">
    <property type="entry name" value="RIBOSOME MATURATION FACTOR RIMM"/>
    <property type="match status" value="1"/>
</dbReference>
<evidence type="ECO:0000313" key="8">
    <source>
        <dbReference type="EMBL" id="SNC72190.1"/>
    </source>
</evidence>
<evidence type="ECO:0000256" key="4">
    <source>
        <dbReference type="ARBA" id="ARBA00023186"/>
    </source>
</evidence>
<dbReference type="EMBL" id="FYEZ01000002">
    <property type="protein sequence ID" value="SNC72190.1"/>
    <property type="molecule type" value="Genomic_DNA"/>
</dbReference>
<dbReference type="Pfam" id="PF01782">
    <property type="entry name" value="RimM"/>
    <property type="match status" value="1"/>
</dbReference>
<dbReference type="HAMAP" id="MF_00014">
    <property type="entry name" value="Ribosome_mat_RimM"/>
    <property type="match status" value="1"/>
</dbReference>